<accession>A0A8H6DPK1</accession>
<comment type="subcellular location">
    <subcellularLocation>
        <location evidence="2">Membrane</location>
        <topology evidence="2">Multi-pass membrane protein</topology>
    </subcellularLocation>
</comment>
<dbReference type="InterPro" id="IPR013783">
    <property type="entry name" value="Ig-like_fold"/>
</dbReference>
<evidence type="ECO:0000313" key="16">
    <source>
        <dbReference type="Proteomes" id="UP000544331"/>
    </source>
</evidence>
<evidence type="ECO:0000256" key="4">
    <source>
        <dbReference type="ARBA" id="ARBA00005336"/>
    </source>
</evidence>
<keyword evidence="10 11" id="KW-0624">Polysaccharide degradation</keyword>
<dbReference type="Pfam" id="PF00933">
    <property type="entry name" value="Glyco_hydro_3"/>
    <property type="match status" value="1"/>
</dbReference>
<dbReference type="PANTHER" id="PTHR42715">
    <property type="entry name" value="BETA-GLUCOSIDASE"/>
    <property type="match status" value="1"/>
</dbReference>
<dbReference type="Gene3D" id="3.20.20.300">
    <property type="entry name" value="Glycoside hydrolase, family 3, N-terminal domain"/>
    <property type="match status" value="1"/>
</dbReference>
<evidence type="ECO:0000256" key="8">
    <source>
        <dbReference type="ARBA" id="ARBA00023277"/>
    </source>
</evidence>
<organism evidence="15 16">
    <name type="scientific">Fusarium mundagurra</name>
    <dbReference type="NCBI Taxonomy" id="1567541"/>
    <lineage>
        <taxon>Eukaryota</taxon>
        <taxon>Fungi</taxon>
        <taxon>Dikarya</taxon>
        <taxon>Ascomycota</taxon>
        <taxon>Pezizomycotina</taxon>
        <taxon>Sordariomycetes</taxon>
        <taxon>Hypocreomycetidae</taxon>
        <taxon>Hypocreales</taxon>
        <taxon>Nectriaceae</taxon>
        <taxon>Fusarium</taxon>
        <taxon>Fusarium fujikuroi species complex</taxon>
    </lineage>
</organism>
<evidence type="ECO:0000256" key="5">
    <source>
        <dbReference type="ARBA" id="ARBA00022801"/>
    </source>
</evidence>
<dbReference type="Gene3D" id="2.60.40.10">
    <property type="entry name" value="Immunoglobulins"/>
    <property type="match status" value="1"/>
</dbReference>
<dbReference type="EMBL" id="JAAOAN010000016">
    <property type="protein sequence ID" value="KAF5725038.1"/>
    <property type="molecule type" value="Genomic_DNA"/>
</dbReference>
<evidence type="ECO:0000256" key="7">
    <source>
        <dbReference type="ARBA" id="ARBA00023180"/>
    </source>
</evidence>
<keyword evidence="13" id="KW-1133">Transmembrane helix</keyword>
<evidence type="ECO:0000256" key="9">
    <source>
        <dbReference type="ARBA" id="ARBA00023295"/>
    </source>
</evidence>
<dbReference type="EC" id="3.2.1.21" evidence="11"/>
<keyword evidence="16" id="KW-1185">Reference proteome</keyword>
<dbReference type="InterPro" id="IPR050288">
    <property type="entry name" value="Cellulose_deg_GH3"/>
</dbReference>
<dbReference type="InterPro" id="IPR026891">
    <property type="entry name" value="Fn3-like"/>
</dbReference>
<gene>
    <name evidence="15" type="ORF">FMUND_132</name>
</gene>
<feature type="domain" description="Major facilitator superfamily (MFS) profile" evidence="14">
    <location>
        <begin position="59"/>
        <end position="514"/>
    </location>
</feature>
<dbReference type="SUPFAM" id="SSF52279">
    <property type="entry name" value="Beta-D-glucan exohydrolase, C-terminal domain"/>
    <property type="match status" value="1"/>
</dbReference>
<feature type="transmembrane region" description="Helical" evidence="13">
    <location>
        <begin position="288"/>
        <end position="307"/>
    </location>
</feature>
<dbReference type="PANTHER" id="PTHR42715:SF2">
    <property type="entry name" value="BETA-GLUCOSIDASE F-RELATED"/>
    <property type="match status" value="1"/>
</dbReference>
<dbReference type="PROSITE" id="PS50850">
    <property type="entry name" value="MFS"/>
    <property type="match status" value="1"/>
</dbReference>
<dbReference type="Pfam" id="PF14310">
    <property type="entry name" value="Fn3-like"/>
    <property type="match status" value="1"/>
</dbReference>
<dbReference type="InterPro" id="IPR001764">
    <property type="entry name" value="Glyco_hydro_3_N"/>
</dbReference>
<proteinExistence type="inferred from homology"/>
<feature type="transmembrane region" description="Helical" evidence="13">
    <location>
        <begin position="183"/>
        <end position="206"/>
    </location>
</feature>
<comment type="pathway">
    <text evidence="3 11">Glycan metabolism; cellulose degradation.</text>
</comment>
<dbReference type="InterPro" id="IPR036881">
    <property type="entry name" value="Glyco_hydro_3_C_sf"/>
</dbReference>
<dbReference type="GO" id="GO:0008422">
    <property type="term" value="F:beta-glucosidase activity"/>
    <property type="evidence" value="ECO:0007669"/>
    <property type="project" value="UniProtKB-EC"/>
</dbReference>
<protein>
    <recommendedName>
        <fullName evidence="11">beta-glucosidase</fullName>
        <ecNumber evidence="11">3.2.1.21</ecNumber>
    </recommendedName>
</protein>
<dbReference type="InterPro" id="IPR011701">
    <property type="entry name" value="MFS"/>
</dbReference>
<dbReference type="SMART" id="SM01217">
    <property type="entry name" value="Fn3_like"/>
    <property type="match status" value="1"/>
</dbReference>
<evidence type="ECO:0000256" key="11">
    <source>
        <dbReference type="RuleBase" id="RU361161"/>
    </source>
</evidence>
<feature type="region of interest" description="Disordered" evidence="12">
    <location>
        <begin position="1"/>
        <end position="56"/>
    </location>
</feature>
<comment type="similarity">
    <text evidence="4 11">Belongs to the glycosyl hydrolase 3 family.</text>
</comment>
<feature type="transmembrane region" description="Helical" evidence="13">
    <location>
        <begin position="327"/>
        <end position="347"/>
    </location>
</feature>
<dbReference type="UniPathway" id="UPA00696"/>
<sequence length="1431" mass="155258">MADTRMNHQEPIDEDGTKPPVNASVEAGNKEKSNPPADLEASLRQDGTVEGESLQEEDDTYLHGLPLITSKFDSLGDVGKLDPSIQANSPTDRLSAAWYASAYLLTQMSFQPTFGKIYTFFNLKWVYLISSIIFEGGSILCAAAPSSAAFIIGRAIAGLGAAGIFCGAMIIISKIVEMRKRPLLLAIISSMYGMASVIGPSLGGVFTHSKQLTWRFCFWINLPLGAVMALIICFYYPLSLGEAPDSDHALKEKILGLGLKSAVILAGALICLFLALQWGGTKHPWSDSRVWGCLVGFGLLLTLFVFIQIRQGEAALIRPRIISQRSVFLGCLFSTLYQGAMTTQTYHLPFYFQAVKGVDPQTSGVDILPHGVTVTIANLITGSIITWLGYYVPFMWAGSAIFTTGAGLLHTISQNTPTARWFGYEVLAGAGFGIAIQIPIFAVQVVLGAGDIPLGTVLIILSQALGGSVGLSISQNVFQNSLRQRLKTIADIDIQAVIAAGGTDLEHVVSPDSLAYVRDAFRFGLKFYALFTALSHMTIQFGDSYKTARPFDVSIFSSRGSLDTKMTLAKVAFTLANLVAVGSSAKNVADGFVAAPYYPAPYGGWDEAWSDSYARAKKMVDSMTLAEKTNITAGTGLFMAHRVGFPQLCLNDAASGVRLADNVTAFPDGITAGATFDKKLMYERGVAIGKEARGKGVNVWLGPSVGPIGRKPKGGRNWEGFGADPSLQGIGARETIKGVQEQGVIATVKHLIGNEQEMYRRQTTDLVSPAYSANIDDRTMHELYLWPFAEAVKVGVGATMTAYNRVNGTISSEHSYLINALLKEELGFQGFVMTDWLSQITGVQSAIAGMDMSMPGDTIIPLFGNSLWMYELTRSALNGSVPMSRLNDMATRIVATWYQFEQDKDFPSVNFDTNTYNRVGPLYPAAWPNSPSGVVNQFVQVQDDHDEIARQIAQDAITLLKNDEKLLPLSTKSSLKVFGTGAQTNPDGANACVDRSCNKGTLGQGWGSGTVDYMYLDDPIGAIKKEAEDVTFYNTDKFPSVPSPSDDDVAIVFVTSDAGENQYTVEGNNGDRNADKLNVWHNGDALIKAAAAKYKNVVVVIHTVGPVLVDQWIDLPSVKSVLVAHLPGQEAGKSLTNILFGDASPCGHLPYSITKKEDDMPESVTKLIDSGFIDAPQDTYSEGLFIDYRWLNKEKIRPRYAFGHGLSYTNFTYTNATIKRGTQLSQYPPKRPAKGKVLDYSQDIPDYKEAVKPSSFKTIWRYLYSWLSESDAKSAAAKAETSKYPYPDGYSTAQKTALPKAGGVSGGNPALWDEAYTLSVVVTNVGSKFSGKASVQAYVQFPSVAGYETPVIQLRDFEKTKVLEPGSSETVQLTLTRKDLSVWDVKAQDWLVLDGEFKIWLGSASDKLDAVCFTDDLGCEHDVKGPVSYDS</sequence>
<keyword evidence="6" id="KW-0136">Cellulose degradation</keyword>
<feature type="transmembrane region" description="Helical" evidence="13">
    <location>
        <begin position="394"/>
        <end position="412"/>
    </location>
</feature>
<dbReference type="InterPro" id="IPR017853">
    <property type="entry name" value="GH"/>
</dbReference>
<dbReference type="Pfam" id="PF01915">
    <property type="entry name" value="Glyco_hydro_3_C"/>
    <property type="match status" value="1"/>
</dbReference>
<feature type="transmembrane region" description="Helical" evidence="13">
    <location>
        <begin position="424"/>
        <end position="447"/>
    </location>
</feature>
<dbReference type="FunFam" id="3.40.50.1700:FF:000003">
    <property type="entry name" value="Probable beta-glucosidase"/>
    <property type="match status" value="1"/>
</dbReference>
<evidence type="ECO:0000256" key="6">
    <source>
        <dbReference type="ARBA" id="ARBA00023001"/>
    </source>
</evidence>
<dbReference type="PRINTS" id="PR00133">
    <property type="entry name" value="GLHYDRLASE3"/>
</dbReference>
<feature type="transmembrane region" description="Helical" evidence="13">
    <location>
        <begin position="151"/>
        <end position="171"/>
    </location>
</feature>
<keyword evidence="13" id="KW-0812">Transmembrane</keyword>
<evidence type="ECO:0000256" key="1">
    <source>
        <dbReference type="ARBA" id="ARBA00000448"/>
    </source>
</evidence>
<name>A0A8H6DPK1_9HYPO</name>
<dbReference type="SUPFAM" id="SSF51445">
    <property type="entry name" value="(Trans)glycosidases"/>
    <property type="match status" value="1"/>
</dbReference>
<dbReference type="OrthoDB" id="416222at2759"/>
<evidence type="ECO:0000256" key="3">
    <source>
        <dbReference type="ARBA" id="ARBA00004987"/>
    </source>
</evidence>
<evidence type="ECO:0000256" key="2">
    <source>
        <dbReference type="ARBA" id="ARBA00004141"/>
    </source>
</evidence>
<comment type="caution">
    <text evidence="15">The sequence shown here is derived from an EMBL/GenBank/DDBJ whole genome shotgun (WGS) entry which is preliminary data.</text>
</comment>
<keyword evidence="9 11" id="KW-0326">Glycosidase</keyword>
<comment type="catalytic activity">
    <reaction evidence="1 11">
        <text>Hydrolysis of terminal, non-reducing beta-D-glucosyl residues with release of beta-D-glucose.</text>
        <dbReference type="EC" id="3.2.1.21"/>
    </reaction>
</comment>
<evidence type="ECO:0000256" key="13">
    <source>
        <dbReference type="SAM" id="Phobius"/>
    </source>
</evidence>
<dbReference type="Gene3D" id="3.40.50.1700">
    <property type="entry name" value="Glycoside hydrolase family 3 C-terminal domain"/>
    <property type="match status" value="1"/>
</dbReference>
<dbReference type="Pfam" id="PF07690">
    <property type="entry name" value="MFS_1"/>
    <property type="match status" value="1"/>
</dbReference>
<feature type="transmembrane region" description="Helical" evidence="13">
    <location>
        <begin position="257"/>
        <end position="276"/>
    </location>
</feature>
<dbReference type="InterPro" id="IPR036962">
    <property type="entry name" value="Glyco_hydro_3_N_sf"/>
</dbReference>
<dbReference type="CDD" id="cd17502">
    <property type="entry name" value="MFS_Azr1_MDR_like"/>
    <property type="match status" value="1"/>
</dbReference>
<feature type="transmembrane region" description="Helical" evidence="13">
    <location>
        <begin position="125"/>
        <end position="145"/>
    </location>
</feature>
<dbReference type="Proteomes" id="UP000544331">
    <property type="component" value="Unassembled WGS sequence"/>
</dbReference>
<dbReference type="InterPro" id="IPR002772">
    <property type="entry name" value="Glyco_hydro_3_C"/>
</dbReference>
<keyword evidence="5 11" id="KW-0378">Hydrolase</keyword>
<evidence type="ECO:0000256" key="12">
    <source>
        <dbReference type="SAM" id="MobiDB-lite"/>
    </source>
</evidence>
<dbReference type="SUPFAM" id="SSF103473">
    <property type="entry name" value="MFS general substrate transporter"/>
    <property type="match status" value="1"/>
</dbReference>
<evidence type="ECO:0000259" key="14">
    <source>
        <dbReference type="PROSITE" id="PS50850"/>
    </source>
</evidence>
<dbReference type="FunFam" id="3.20.20.300:FF:000002">
    <property type="entry name" value="Probable beta-glucosidase"/>
    <property type="match status" value="1"/>
</dbReference>
<evidence type="ECO:0000256" key="10">
    <source>
        <dbReference type="ARBA" id="ARBA00023326"/>
    </source>
</evidence>
<dbReference type="InterPro" id="IPR019800">
    <property type="entry name" value="Glyco_hydro_3_AS"/>
</dbReference>
<dbReference type="PROSITE" id="PS00775">
    <property type="entry name" value="GLYCOSYL_HYDROL_F3"/>
    <property type="match status" value="1"/>
</dbReference>
<feature type="compositionally biased region" description="Basic and acidic residues" evidence="12">
    <location>
        <begin position="1"/>
        <end position="17"/>
    </location>
</feature>
<evidence type="ECO:0000313" key="15">
    <source>
        <dbReference type="EMBL" id="KAF5725038.1"/>
    </source>
</evidence>
<dbReference type="InterPro" id="IPR020846">
    <property type="entry name" value="MFS_dom"/>
</dbReference>
<feature type="transmembrane region" description="Helical" evidence="13">
    <location>
        <begin position="212"/>
        <end position="236"/>
    </location>
</feature>
<reference evidence="15 16" key="1">
    <citation type="submission" date="2020-05" db="EMBL/GenBank/DDBJ databases">
        <title>Identification and distribution of gene clusters putatively required for synthesis of sphingolipid metabolism inhibitors in phylogenetically diverse species of the filamentous fungus Fusarium.</title>
        <authorList>
            <person name="Kim H.-S."/>
            <person name="Busman M."/>
            <person name="Brown D.W."/>
            <person name="Divon H."/>
            <person name="Uhlig S."/>
            <person name="Proctor R.H."/>
        </authorList>
    </citation>
    <scope>NUCLEOTIDE SEQUENCE [LARGE SCALE GENOMIC DNA]</scope>
    <source>
        <strain evidence="15 16">NRRL 66235</strain>
    </source>
</reference>
<keyword evidence="7" id="KW-0325">Glycoprotein</keyword>
<dbReference type="GO" id="GO:0030245">
    <property type="term" value="P:cellulose catabolic process"/>
    <property type="evidence" value="ECO:0007669"/>
    <property type="project" value="UniProtKB-UniPathway"/>
</dbReference>
<dbReference type="GO" id="GO:0022857">
    <property type="term" value="F:transmembrane transporter activity"/>
    <property type="evidence" value="ECO:0007669"/>
    <property type="project" value="InterPro"/>
</dbReference>
<dbReference type="InterPro" id="IPR036259">
    <property type="entry name" value="MFS_trans_sf"/>
</dbReference>
<dbReference type="Gene3D" id="1.20.1250.20">
    <property type="entry name" value="MFS general substrate transporter like domains"/>
    <property type="match status" value="1"/>
</dbReference>
<keyword evidence="8 11" id="KW-0119">Carbohydrate metabolism</keyword>
<dbReference type="GO" id="GO:0016020">
    <property type="term" value="C:membrane"/>
    <property type="evidence" value="ECO:0007669"/>
    <property type="project" value="UniProtKB-SubCell"/>
</dbReference>
<keyword evidence="13" id="KW-0472">Membrane</keyword>
<dbReference type="Gene3D" id="1.20.1720.10">
    <property type="entry name" value="Multidrug resistance protein D"/>
    <property type="match status" value="1"/>
</dbReference>